<protein>
    <submittedName>
        <fullName evidence="2">Beta-propeller fold lactonase family protein</fullName>
    </submittedName>
</protein>
<comment type="caution">
    <text evidence="2">The sequence shown here is derived from an EMBL/GenBank/DDBJ whole genome shotgun (WGS) entry which is preliminary data.</text>
</comment>
<dbReference type="InterPro" id="IPR015943">
    <property type="entry name" value="WD40/YVTN_repeat-like_dom_sf"/>
</dbReference>
<evidence type="ECO:0000313" key="3">
    <source>
        <dbReference type="Proteomes" id="UP000606499"/>
    </source>
</evidence>
<organism evidence="2 3">
    <name type="scientific">Agathobaculum faecis</name>
    <dbReference type="NCBI Taxonomy" id="2763013"/>
    <lineage>
        <taxon>Bacteria</taxon>
        <taxon>Bacillati</taxon>
        <taxon>Bacillota</taxon>
        <taxon>Clostridia</taxon>
        <taxon>Eubacteriales</taxon>
        <taxon>Butyricicoccaceae</taxon>
        <taxon>Agathobaculum</taxon>
    </lineage>
</organism>
<evidence type="ECO:0000313" key="2">
    <source>
        <dbReference type="EMBL" id="MBC5726220.1"/>
    </source>
</evidence>
<dbReference type="RefSeq" id="WP_054327236.1">
    <property type="nucleotide sequence ID" value="NZ_JACOPL010000012.1"/>
</dbReference>
<dbReference type="Pfam" id="PF10282">
    <property type="entry name" value="Lactonase"/>
    <property type="match status" value="1"/>
</dbReference>
<reference evidence="2" key="1">
    <citation type="submission" date="2020-08" db="EMBL/GenBank/DDBJ databases">
        <title>Genome public.</title>
        <authorList>
            <person name="Liu C."/>
            <person name="Sun Q."/>
        </authorList>
    </citation>
    <scope>NUCLEOTIDE SEQUENCE</scope>
    <source>
        <strain evidence="2">NSJ-28</strain>
    </source>
</reference>
<dbReference type="SUPFAM" id="SSF51004">
    <property type="entry name" value="C-terminal (heme d1) domain of cytochrome cd1-nitrite reductase"/>
    <property type="match status" value="1"/>
</dbReference>
<dbReference type="GO" id="GO:0017057">
    <property type="term" value="F:6-phosphogluconolactonase activity"/>
    <property type="evidence" value="ECO:0007669"/>
    <property type="project" value="TreeGrafter"/>
</dbReference>
<dbReference type="AlphaFoldDB" id="A0A923LY42"/>
<dbReference type="PANTHER" id="PTHR30344">
    <property type="entry name" value="6-PHOSPHOGLUCONOLACTONASE-RELATED"/>
    <property type="match status" value="1"/>
</dbReference>
<dbReference type="PANTHER" id="PTHR30344:SF1">
    <property type="entry name" value="6-PHOSPHOGLUCONOLACTONASE"/>
    <property type="match status" value="1"/>
</dbReference>
<name>A0A923LY42_9FIRM</name>
<dbReference type="EMBL" id="JACOPL010000012">
    <property type="protein sequence ID" value="MBC5726220.1"/>
    <property type="molecule type" value="Genomic_DNA"/>
</dbReference>
<sequence>MNTNMIWLYACIRNYEGKLIRYTFDPTSCVLNKKGTEDILRDVACITIDDGVLYTSSLDSGRNNLFSSYSIQSDGTLRLINRESAFGFDATHISVNHEKKVFIASDFLANSLLLYNIREDGGIGRCLQIQQFNDTGTNIGPRQDSPHPHGTIVVADGDYMVTADLGCDKLRLFDGNIPSKSLFELNLSPGAGPRHLVAHPTLDYIYVVSEISSEVFSCYLDRNRNFLVLKQILNNLKYSEKDESIGGDIAISPDGKWLTVSNRGENTIVVYQVDHHGLLKFHSTVKTDGWARVLRFDSTSKFLFAALEEFLDVGAYKIPKERCSSVGGIQIFYLDETHQYFKDTGVREKIPQTYAFAIFEGRQ</sequence>
<accession>A0A923LY42</accession>
<gene>
    <name evidence="2" type="ORF">H8S45_12230</name>
</gene>
<dbReference type="Gene3D" id="2.130.10.10">
    <property type="entry name" value="YVTN repeat-like/Quinoprotein amine dehydrogenase"/>
    <property type="match status" value="1"/>
</dbReference>
<dbReference type="InterPro" id="IPR050282">
    <property type="entry name" value="Cycloisomerase_2"/>
</dbReference>
<evidence type="ECO:0000256" key="1">
    <source>
        <dbReference type="ARBA" id="ARBA00005564"/>
    </source>
</evidence>
<proteinExistence type="inferred from homology"/>
<dbReference type="InterPro" id="IPR011048">
    <property type="entry name" value="Haem_d1_sf"/>
</dbReference>
<keyword evidence="3" id="KW-1185">Reference proteome</keyword>
<dbReference type="InterPro" id="IPR019405">
    <property type="entry name" value="Lactonase_7-beta_prop"/>
</dbReference>
<comment type="similarity">
    <text evidence="1">Belongs to the cycloisomerase 2 family.</text>
</comment>
<dbReference type="Proteomes" id="UP000606499">
    <property type="component" value="Unassembled WGS sequence"/>
</dbReference>